<dbReference type="Proteomes" id="UP000218334">
    <property type="component" value="Unassembled WGS sequence"/>
</dbReference>
<sequence>MRPNGSINSSTSSVPTMVNLVNTSTSSVSPTIKPVVIDRLAKDFELAEPQRKHLHLFTELARLQGGLSMPDVMTRLFTLAIQFNLHNRRFDGDQNTATMADLLEDLKTQLNKGFDFTKDQRDNIRCIVRDVMYNAKRTAYHDIEDEVFNVLLKEKDNIGFKNVFGVPSREHLLRSEIRVISSSVRNRMREDIHDSLKKTLVEFTVDMNKKYRRSGSSANHHLTTACNSVFRRFVAENQNLVWALEDPCLEEENQPPHSTQPPKKKRKLPTGQSAKGEDFWSQMDEYFKGKIEQYQSDSLLSDSWKAFIDQTLAYDKSGFKFLPVTPAFSPDESGDEAPSTQCFGRRLLGPHQDGFVIRPLEESAELMSCKLDVLSFGALQGSVADVRMLCLFLAGNGALTLVHTLGCYQDYTGMNLHNKVKLRWCSQWWHVILMTTELSLLGEPAAMEI</sequence>
<proteinExistence type="predicted"/>
<reference evidence="3" key="1">
    <citation type="journal article" date="2017" name="Nat. Ecol. Evol.">
        <title>Genome expansion and lineage-specific genetic innovations in the forest pathogenic fungi Armillaria.</title>
        <authorList>
            <person name="Sipos G."/>
            <person name="Prasanna A.N."/>
            <person name="Walter M.C."/>
            <person name="O'Connor E."/>
            <person name="Balint B."/>
            <person name="Krizsan K."/>
            <person name="Kiss B."/>
            <person name="Hess J."/>
            <person name="Varga T."/>
            <person name="Slot J."/>
            <person name="Riley R."/>
            <person name="Boka B."/>
            <person name="Rigling D."/>
            <person name="Barry K."/>
            <person name="Lee J."/>
            <person name="Mihaltcheva S."/>
            <person name="LaButti K."/>
            <person name="Lipzen A."/>
            <person name="Waldron R."/>
            <person name="Moloney N.M."/>
            <person name="Sperisen C."/>
            <person name="Kredics L."/>
            <person name="Vagvoelgyi C."/>
            <person name="Patrignani A."/>
            <person name="Fitzpatrick D."/>
            <person name="Nagy I."/>
            <person name="Doyle S."/>
            <person name="Anderson J.B."/>
            <person name="Grigoriev I.V."/>
            <person name="Gueldener U."/>
            <person name="Muensterkoetter M."/>
            <person name="Nagy L.G."/>
        </authorList>
    </citation>
    <scope>NUCLEOTIDE SEQUENCE [LARGE SCALE GENOMIC DNA]</scope>
    <source>
        <strain evidence="3">28-4</strain>
    </source>
</reference>
<evidence type="ECO:0000313" key="2">
    <source>
        <dbReference type="EMBL" id="PBK72222.1"/>
    </source>
</evidence>
<dbReference type="STRING" id="1076256.A0A2H3BZ22"/>
<feature type="region of interest" description="Disordered" evidence="1">
    <location>
        <begin position="251"/>
        <end position="275"/>
    </location>
</feature>
<dbReference type="EMBL" id="KZ293422">
    <property type="protein sequence ID" value="PBK72222.1"/>
    <property type="molecule type" value="Genomic_DNA"/>
</dbReference>
<evidence type="ECO:0000256" key="1">
    <source>
        <dbReference type="SAM" id="MobiDB-lite"/>
    </source>
</evidence>
<gene>
    <name evidence="2" type="ORF">ARMSODRAFT_972880</name>
</gene>
<evidence type="ECO:0000313" key="3">
    <source>
        <dbReference type="Proteomes" id="UP000218334"/>
    </source>
</evidence>
<name>A0A2H3BZ22_9AGAR</name>
<protein>
    <submittedName>
        <fullName evidence="2">Uncharacterized protein</fullName>
    </submittedName>
</protein>
<dbReference type="AlphaFoldDB" id="A0A2H3BZ22"/>
<accession>A0A2H3BZ22</accession>
<keyword evidence="3" id="KW-1185">Reference proteome</keyword>
<organism evidence="2 3">
    <name type="scientific">Armillaria solidipes</name>
    <dbReference type="NCBI Taxonomy" id="1076256"/>
    <lineage>
        <taxon>Eukaryota</taxon>
        <taxon>Fungi</taxon>
        <taxon>Dikarya</taxon>
        <taxon>Basidiomycota</taxon>
        <taxon>Agaricomycotina</taxon>
        <taxon>Agaricomycetes</taxon>
        <taxon>Agaricomycetidae</taxon>
        <taxon>Agaricales</taxon>
        <taxon>Marasmiineae</taxon>
        <taxon>Physalacriaceae</taxon>
        <taxon>Armillaria</taxon>
    </lineage>
</organism>